<evidence type="ECO:0000313" key="4">
    <source>
        <dbReference type="Proteomes" id="UP000233387"/>
    </source>
</evidence>
<dbReference type="InterPro" id="IPR052918">
    <property type="entry name" value="Motility_Chemotaxis_Reg"/>
</dbReference>
<sequence length="1098" mass="121714">MKNYLLLILLVAILQISFAQGFKQMHINTDNAIRFVENKHQWEDTVRYRAELNSGYLFVYANALQYSFYDGKALFYRKHPELFPQEVKNGIKAHSFVVDFLKANPRTRIEARRSNAESYFFYKGNNPKHWASDVKSYQELYYHNLYKSIDYRIFSKGENLKYEFIVKPQADARKIQMHIKFADAVEILPDGSLEIKTSVGSVYEKKPYSYQIIEGKKVEVPTEFVLKKNVVSFYFPKGYDKDYPLIIDPELIFSTYSGGRSDNWGNTATFDNNGKLYSAGTTYGTDFPRFTGAIKIGSGGLNNQDLRSDIALFRYNATGTTLEQLIFIGGNSSEVAHSLVVDKDNRLLILGTTSSTNFPITMGSIFVGGSSVNLLGNDYANGSDIFVMKINPNGSLNRSRLIGGTGNDGIKPRDIAITFIHNYGDELRGDIYTDENKNVYIASTTRSSSIAGISGSLQGSQDGLVVKMDENLNFLWGTYLGGSGLDFALSIKTNTAGEVYVGGGTTSNNFPATASGMHATARGSDDGFIAKFSPTGTLLQATYVGTSAADMVFLIDLDAEQNVYAFGQTFGNYPVSAGVYNNPNSGQFIHKINANLNASLWSTRIGAGDGNPDISPTAFMVVTENNCGNIYIAGWGGNTNRNSGGNNNGSDVSNMPTTSDAIRRNSVNGSDFYLAVYRKDMQGLIYATFFGENSTDENGDHVDGGTSRFSKDGTIYHVVCASCRGTNGFPTTQGAWSRSNGSSNCNNAAFKIAFDISADFQAQDPKNGFAVIKKDSVVCVDRLFFKNLSIGAQGFLWQIFDENGNLIFSQNTQRDFFFDFTKGGIYTVRLTIFNNSSCKSPLIVEQKYDITIPGFVITDSLSVCQGSSVQLSASGAVSYQWSPPTYLNNPNIPNPIATPLEDITYTLLLQNDSCTAQRKIIIKVDKLPELDYEVRLVKDCFSPYSVKFRLIVPDSLLLDVTDDRVTWTLSNGVILQGIEPPLYTFPNQNDEQGQNYTVTLSYASRKCQKVVQREFEIPSLRIPPNTITPNGDGINDTFAIEEKGAKLTIWNRWGKPIYKTDNYQNEWGMQKEIVAGLYYYQYETPSGAVCKGWIQVMK</sequence>
<proteinExistence type="predicted"/>
<accession>A0A2N3IHB6</accession>
<dbReference type="PANTHER" id="PTHR35580">
    <property type="entry name" value="CELL SURFACE GLYCOPROTEIN (S-LAYER PROTEIN)-LIKE PROTEIN"/>
    <property type="match status" value="1"/>
</dbReference>
<dbReference type="EMBL" id="NKXO01000017">
    <property type="protein sequence ID" value="PKQ69706.1"/>
    <property type="molecule type" value="Genomic_DNA"/>
</dbReference>
<feature type="compositionally biased region" description="Polar residues" evidence="1">
    <location>
        <begin position="650"/>
        <end position="661"/>
    </location>
</feature>
<dbReference type="PANTHER" id="PTHR35580:SF1">
    <property type="entry name" value="PHYTASE-LIKE DOMAIN-CONTAINING PROTEIN"/>
    <property type="match status" value="1"/>
</dbReference>
<reference evidence="3 4" key="1">
    <citation type="submission" date="2017-06" db="EMBL/GenBank/DDBJ databases">
        <title>Raineya orbicola gen. nov., sp. nov. a slightly thermophilic bacterium of the phylum Bacteroidetes and the description of Raineyaceae fam. nov.</title>
        <authorList>
            <person name="Albuquerque L."/>
            <person name="Polonia A.R.M."/>
            <person name="Barroso C."/>
            <person name="Froufe H.J.C."/>
            <person name="Lage O."/>
            <person name="Lobo-Da-Cunha A."/>
            <person name="Egas C."/>
            <person name="Da Costa M.S."/>
        </authorList>
    </citation>
    <scope>NUCLEOTIDE SEQUENCE [LARGE SCALE GENOMIC DNA]</scope>
    <source>
        <strain evidence="3 4">SPSPC-11</strain>
    </source>
</reference>
<dbReference type="OrthoDB" id="1652165at2"/>
<gene>
    <name evidence="3" type="ORF">Rain11_1269</name>
</gene>
<dbReference type="InterPro" id="IPR057708">
    <property type="entry name" value="DUF7948"/>
</dbReference>
<evidence type="ECO:0000313" key="3">
    <source>
        <dbReference type="EMBL" id="PKQ69706.1"/>
    </source>
</evidence>
<name>A0A2N3IHB6_9BACT</name>
<feature type="region of interest" description="Disordered" evidence="1">
    <location>
        <begin position="642"/>
        <end position="661"/>
    </location>
</feature>
<evidence type="ECO:0000259" key="2">
    <source>
        <dbReference type="Pfam" id="PF25778"/>
    </source>
</evidence>
<comment type="caution">
    <text evidence="3">The sequence shown here is derived from an EMBL/GenBank/DDBJ whole genome shotgun (WGS) entry which is preliminary data.</text>
</comment>
<dbReference type="Gene3D" id="2.60.40.10">
    <property type="entry name" value="Immunoglobulins"/>
    <property type="match status" value="1"/>
</dbReference>
<dbReference type="AlphaFoldDB" id="A0A2N3IHB6"/>
<dbReference type="RefSeq" id="WP_101358536.1">
    <property type="nucleotide sequence ID" value="NZ_NKXO01000017.1"/>
</dbReference>
<dbReference type="Pfam" id="PF13585">
    <property type="entry name" value="CHU_C"/>
    <property type="match status" value="1"/>
</dbReference>
<feature type="domain" description="DUF7948" evidence="2">
    <location>
        <begin position="35"/>
        <end position="250"/>
    </location>
</feature>
<dbReference type="InterPro" id="IPR013783">
    <property type="entry name" value="Ig-like_fold"/>
</dbReference>
<protein>
    <submittedName>
        <fullName evidence="3">C-terminal domain of CHU protein family</fullName>
    </submittedName>
</protein>
<keyword evidence="4" id="KW-1185">Reference proteome</keyword>
<organism evidence="3 4">
    <name type="scientific">Raineya orbicola</name>
    <dbReference type="NCBI Taxonomy" id="2016530"/>
    <lineage>
        <taxon>Bacteria</taxon>
        <taxon>Pseudomonadati</taxon>
        <taxon>Bacteroidota</taxon>
        <taxon>Cytophagia</taxon>
        <taxon>Cytophagales</taxon>
        <taxon>Raineyaceae</taxon>
        <taxon>Raineya</taxon>
    </lineage>
</organism>
<dbReference type="Pfam" id="PF25778">
    <property type="entry name" value="DUF7948"/>
    <property type="match status" value="1"/>
</dbReference>
<dbReference type="Proteomes" id="UP000233387">
    <property type="component" value="Unassembled WGS sequence"/>
</dbReference>
<evidence type="ECO:0000256" key="1">
    <source>
        <dbReference type="SAM" id="MobiDB-lite"/>
    </source>
</evidence>